<evidence type="ECO:0000256" key="9">
    <source>
        <dbReference type="ARBA" id="ARBA00032554"/>
    </source>
</evidence>
<dbReference type="PIRSF" id="PIRSF010376">
    <property type="entry name" value="IspE"/>
    <property type="match status" value="1"/>
</dbReference>
<dbReference type="GO" id="GO:0005524">
    <property type="term" value="F:ATP binding"/>
    <property type="evidence" value="ECO:0007669"/>
    <property type="project" value="UniProtKB-UniRule"/>
</dbReference>
<comment type="similarity">
    <text evidence="1 11">Belongs to the GHMP kinase family. IspE subfamily.</text>
</comment>
<dbReference type="Proteomes" id="UP000335415">
    <property type="component" value="Unassembled WGS sequence"/>
</dbReference>
<comment type="caution">
    <text evidence="14">The sequence shown here is derived from an EMBL/GenBank/DDBJ whole genome shotgun (WGS) entry which is preliminary data.</text>
</comment>
<dbReference type="RefSeq" id="WP_150434145.1">
    <property type="nucleotide sequence ID" value="NZ_VYKJ01000002.1"/>
</dbReference>
<feature type="active site" evidence="11">
    <location>
        <position position="151"/>
    </location>
</feature>
<evidence type="ECO:0000256" key="6">
    <source>
        <dbReference type="ARBA" id="ARBA00022777"/>
    </source>
</evidence>
<evidence type="ECO:0000256" key="1">
    <source>
        <dbReference type="ARBA" id="ARBA00009684"/>
    </source>
</evidence>
<evidence type="ECO:0000256" key="5">
    <source>
        <dbReference type="ARBA" id="ARBA00022741"/>
    </source>
</evidence>
<evidence type="ECO:0000256" key="3">
    <source>
        <dbReference type="ARBA" id="ARBA00017473"/>
    </source>
</evidence>
<protein>
    <recommendedName>
        <fullName evidence="3 11">4-diphosphocytidyl-2-C-methyl-D-erythritol kinase</fullName>
        <shortName evidence="11">CMK</shortName>
        <ecNumber evidence="2 11">2.7.1.148</ecNumber>
    </recommendedName>
    <alternativeName>
        <fullName evidence="9 11">4-(cytidine-5'-diphospho)-2-C-methyl-D-erythritol kinase</fullName>
    </alternativeName>
</protein>
<comment type="pathway">
    <text evidence="10 11">Isoprenoid biosynthesis; isopentenyl diphosphate biosynthesis via DXP pathway; isopentenyl diphosphate from 1-deoxy-D-xylulose 5-phosphate: step 3/6.</text>
</comment>
<dbReference type="GO" id="GO:0019288">
    <property type="term" value="P:isopentenyl diphosphate biosynthetic process, methylerythritol 4-phosphate pathway"/>
    <property type="evidence" value="ECO:0007669"/>
    <property type="project" value="UniProtKB-UniRule"/>
</dbReference>
<organism evidence="14 15">
    <name type="scientific">Affinibrenneria salicis</name>
    <dbReference type="NCBI Taxonomy" id="2590031"/>
    <lineage>
        <taxon>Bacteria</taxon>
        <taxon>Pseudomonadati</taxon>
        <taxon>Pseudomonadota</taxon>
        <taxon>Gammaproteobacteria</taxon>
        <taxon>Enterobacterales</taxon>
        <taxon>Pectobacteriaceae</taxon>
        <taxon>Affinibrenneria</taxon>
    </lineage>
</organism>
<dbReference type="InterPro" id="IPR014721">
    <property type="entry name" value="Ribsml_uS5_D2-typ_fold_subgr"/>
</dbReference>
<dbReference type="SUPFAM" id="SSF55060">
    <property type="entry name" value="GHMP Kinase, C-terminal domain"/>
    <property type="match status" value="1"/>
</dbReference>
<keyword evidence="15" id="KW-1185">Reference proteome</keyword>
<dbReference type="UniPathway" id="UPA00056">
    <property type="reaction ID" value="UER00094"/>
</dbReference>
<evidence type="ECO:0000259" key="12">
    <source>
        <dbReference type="Pfam" id="PF00288"/>
    </source>
</evidence>
<feature type="domain" description="GHMP kinase C-terminal" evidence="13">
    <location>
        <begin position="210"/>
        <end position="273"/>
    </location>
</feature>
<evidence type="ECO:0000256" key="4">
    <source>
        <dbReference type="ARBA" id="ARBA00022679"/>
    </source>
</evidence>
<keyword evidence="6 11" id="KW-0418">Kinase</keyword>
<evidence type="ECO:0000259" key="13">
    <source>
        <dbReference type="Pfam" id="PF08544"/>
    </source>
</evidence>
<dbReference type="HAMAP" id="MF_00061">
    <property type="entry name" value="IspE"/>
    <property type="match status" value="1"/>
</dbReference>
<dbReference type="InterPro" id="IPR013750">
    <property type="entry name" value="GHMP_kinase_C_dom"/>
</dbReference>
<proteinExistence type="inferred from homology"/>
<dbReference type="EMBL" id="VYKJ01000002">
    <property type="protein sequence ID" value="KAA9001909.1"/>
    <property type="molecule type" value="Genomic_DNA"/>
</dbReference>
<dbReference type="InterPro" id="IPR006204">
    <property type="entry name" value="GHMP_kinase_N_dom"/>
</dbReference>
<comment type="catalytic activity">
    <reaction evidence="11">
        <text>4-CDP-2-C-methyl-D-erythritol + ATP = 4-CDP-2-C-methyl-D-erythritol 2-phosphate + ADP + H(+)</text>
        <dbReference type="Rhea" id="RHEA:18437"/>
        <dbReference type="ChEBI" id="CHEBI:15378"/>
        <dbReference type="ChEBI" id="CHEBI:30616"/>
        <dbReference type="ChEBI" id="CHEBI:57823"/>
        <dbReference type="ChEBI" id="CHEBI:57919"/>
        <dbReference type="ChEBI" id="CHEBI:456216"/>
        <dbReference type="EC" id="2.7.1.148"/>
    </reaction>
</comment>
<keyword evidence="8 11" id="KW-0414">Isoprene biosynthesis</keyword>
<dbReference type="AlphaFoldDB" id="A0A5J5G4D8"/>
<reference evidence="14 15" key="1">
    <citation type="submission" date="2019-09" db="EMBL/GenBank/DDBJ databases">
        <authorList>
            <person name="Li Y."/>
        </authorList>
    </citation>
    <scope>NUCLEOTIDE SEQUENCE [LARGE SCALE GENOMIC DNA]</scope>
    <source>
        <strain evidence="14 15">L3-3HA</strain>
    </source>
</reference>
<keyword evidence="7 11" id="KW-0067">ATP-binding</keyword>
<dbReference type="Gene3D" id="3.30.70.890">
    <property type="entry name" value="GHMP kinase, C-terminal domain"/>
    <property type="match status" value="1"/>
</dbReference>
<dbReference type="FunFam" id="3.30.230.10:FF:000022">
    <property type="entry name" value="4-diphosphocytidyl-2-C-methyl-D-erythritol kinase"/>
    <property type="match status" value="1"/>
</dbReference>
<evidence type="ECO:0000256" key="8">
    <source>
        <dbReference type="ARBA" id="ARBA00023229"/>
    </source>
</evidence>
<dbReference type="InterPro" id="IPR004424">
    <property type="entry name" value="IspE"/>
</dbReference>
<dbReference type="GO" id="GO:0016114">
    <property type="term" value="P:terpenoid biosynthetic process"/>
    <property type="evidence" value="ECO:0007669"/>
    <property type="project" value="UniProtKB-UniRule"/>
</dbReference>
<dbReference type="NCBIfam" id="TIGR00154">
    <property type="entry name" value="ispE"/>
    <property type="match status" value="1"/>
</dbReference>
<evidence type="ECO:0000256" key="2">
    <source>
        <dbReference type="ARBA" id="ARBA00012052"/>
    </source>
</evidence>
<dbReference type="SUPFAM" id="SSF54211">
    <property type="entry name" value="Ribosomal protein S5 domain 2-like"/>
    <property type="match status" value="1"/>
</dbReference>
<sequence length="299" mass="32755">MHHATVTATGAGIRWPAPAKLNLFLYVTGRRPDGYHNLQTLFQFLDYGDSLTCETRRDGQIRLLTPLDGVEPEQNLIVRAARLLQQHCLSHGLTDRPPGADITVEKRLPMGGGLGGGSSDAATALVALNALWQTDLSDDALADIGLRLGADVPVFVRGYAAFAQGVGERLTPASPPEKWYLVVHPGVSIPTPLIFNDPLLKRDSPERSLQALLALPFANDCEPVARKRFREVEQLLSWLLEYAPARLTGTGACVFAEFDTESAARQVLDRVPEWSRGFVARGVNVSPLQRKLSGYLNRR</sequence>
<dbReference type="Gene3D" id="3.30.230.10">
    <property type="match status" value="1"/>
</dbReference>
<evidence type="ECO:0000313" key="15">
    <source>
        <dbReference type="Proteomes" id="UP000335415"/>
    </source>
</evidence>
<keyword evidence="5 11" id="KW-0547">Nucleotide-binding</keyword>
<feature type="domain" description="GHMP kinase N-terminal" evidence="12">
    <location>
        <begin position="75"/>
        <end position="158"/>
    </location>
</feature>
<gene>
    <name evidence="11 14" type="primary">ispE</name>
    <name evidence="14" type="ORF">FJU30_06400</name>
</gene>
<keyword evidence="4 11" id="KW-0808">Transferase</keyword>
<dbReference type="Pfam" id="PF08544">
    <property type="entry name" value="GHMP_kinases_C"/>
    <property type="match status" value="1"/>
</dbReference>
<dbReference type="InterPro" id="IPR036554">
    <property type="entry name" value="GHMP_kinase_C_sf"/>
</dbReference>
<accession>A0A5J5G4D8</accession>
<feature type="active site" evidence="11">
    <location>
        <position position="20"/>
    </location>
</feature>
<evidence type="ECO:0000256" key="7">
    <source>
        <dbReference type="ARBA" id="ARBA00022840"/>
    </source>
</evidence>
<dbReference type="OrthoDB" id="9809438at2"/>
<evidence type="ECO:0000313" key="14">
    <source>
        <dbReference type="EMBL" id="KAA9001909.1"/>
    </source>
</evidence>
<name>A0A5J5G4D8_9GAMM</name>
<comment type="subunit">
    <text evidence="11">Homodimer.</text>
</comment>
<feature type="binding site" evidence="11">
    <location>
        <begin position="109"/>
        <end position="119"/>
    </location>
    <ligand>
        <name>ATP</name>
        <dbReference type="ChEBI" id="CHEBI:30616"/>
    </ligand>
</feature>
<dbReference type="EC" id="2.7.1.148" evidence="2 11"/>
<dbReference type="GO" id="GO:0050515">
    <property type="term" value="F:4-(cytidine 5'-diphospho)-2-C-methyl-D-erythritol kinase activity"/>
    <property type="evidence" value="ECO:0007669"/>
    <property type="project" value="UniProtKB-UniRule"/>
</dbReference>
<comment type="function">
    <text evidence="11">Catalyzes the phosphorylation of the position 2 hydroxy group of 4-diphosphocytidyl-2C-methyl-D-erythritol.</text>
</comment>
<dbReference type="InterPro" id="IPR020568">
    <property type="entry name" value="Ribosomal_Su5_D2-typ_SF"/>
</dbReference>
<dbReference type="PANTHER" id="PTHR43527:SF2">
    <property type="entry name" value="4-DIPHOSPHOCYTIDYL-2-C-METHYL-D-ERYTHRITOL KINASE, CHLOROPLASTIC"/>
    <property type="match status" value="1"/>
</dbReference>
<dbReference type="FunFam" id="3.30.70.890:FF:000004">
    <property type="entry name" value="4-diphosphocytidyl-2-C-methyl-D-erythritol kinase"/>
    <property type="match status" value="1"/>
</dbReference>
<evidence type="ECO:0000256" key="10">
    <source>
        <dbReference type="ARBA" id="ARBA00060636"/>
    </source>
</evidence>
<evidence type="ECO:0000256" key="11">
    <source>
        <dbReference type="HAMAP-Rule" id="MF_00061"/>
    </source>
</evidence>
<dbReference type="PANTHER" id="PTHR43527">
    <property type="entry name" value="4-DIPHOSPHOCYTIDYL-2-C-METHYL-D-ERYTHRITOL KINASE, CHLOROPLASTIC"/>
    <property type="match status" value="1"/>
</dbReference>
<dbReference type="Pfam" id="PF00288">
    <property type="entry name" value="GHMP_kinases_N"/>
    <property type="match status" value="1"/>
</dbReference>